<name>A0A9P6D519_9AGAR</name>
<accession>A0A9P6D519</accession>
<gene>
    <name evidence="2" type="ORF">BDN70DRAFT_351807</name>
</gene>
<keyword evidence="1" id="KW-0472">Membrane</keyword>
<dbReference type="AlphaFoldDB" id="A0A9P6D519"/>
<proteinExistence type="predicted"/>
<keyword evidence="1" id="KW-0812">Transmembrane</keyword>
<keyword evidence="3" id="KW-1185">Reference proteome</keyword>
<keyword evidence="1" id="KW-1133">Transmembrane helix</keyword>
<reference evidence="2" key="1">
    <citation type="submission" date="2020-11" db="EMBL/GenBank/DDBJ databases">
        <authorList>
            <consortium name="DOE Joint Genome Institute"/>
            <person name="Ahrendt S."/>
            <person name="Riley R."/>
            <person name="Andreopoulos W."/>
            <person name="Labutti K."/>
            <person name="Pangilinan J."/>
            <person name="Ruiz-Duenas F.J."/>
            <person name="Barrasa J.M."/>
            <person name="Sanchez-Garcia M."/>
            <person name="Camarero S."/>
            <person name="Miyauchi S."/>
            <person name="Serrano A."/>
            <person name="Linde D."/>
            <person name="Babiker R."/>
            <person name="Drula E."/>
            <person name="Ayuso-Fernandez I."/>
            <person name="Pacheco R."/>
            <person name="Padilla G."/>
            <person name="Ferreira P."/>
            <person name="Barriuso J."/>
            <person name="Kellner H."/>
            <person name="Castanera R."/>
            <person name="Alfaro M."/>
            <person name="Ramirez L."/>
            <person name="Pisabarro A.G."/>
            <person name="Kuo A."/>
            <person name="Tritt A."/>
            <person name="Lipzen A."/>
            <person name="He G."/>
            <person name="Yan M."/>
            <person name="Ng V."/>
            <person name="Cullen D."/>
            <person name="Martin F."/>
            <person name="Rosso M.-N."/>
            <person name="Henrissat B."/>
            <person name="Hibbett D."/>
            <person name="Martinez A.T."/>
            <person name="Grigoriev I.V."/>
        </authorList>
    </citation>
    <scope>NUCLEOTIDE SEQUENCE</scope>
    <source>
        <strain evidence="2">CIRM-BRFM 674</strain>
    </source>
</reference>
<dbReference type="Proteomes" id="UP000807469">
    <property type="component" value="Unassembled WGS sequence"/>
</dbReference>
<evidence type="ECO:0000313" key="2">
    <source>
        <dbReference type="EMBL" id="KAF9483173.1"/>
    </source>
</evidence>
<evidence type="ECO:0000256" key="1">
    <source>
        <dbReference type="SAM" id="Phobius"/>
    </source>
</evidence>
<sequence>MPGCSYTHHMSMHIRERCCALMYLWLSSLFVLRFLRGGCSTARKLEPLSIWPVSASWPNLTLIAPSLSPGMCVSMVFFGPVLEN</sequence>
<feature type="transmembrane region" description="Helical" evidence="1">
    <location>
        <begin position="61"/>
        <end position="82"/>
    </location>
</feature>
<protein>
    <submittedName>
        <fullName evidence="2">Uncharacterized protein</fullName>
    </submittedName>
</protein>
<comment type="caution">
    <text evidence="2">The sequence shown here is derived from an EMBL/GenBank/DDBJ whole genome shotgun (WGS) entry which is preliminary data.</text>
</comment>
<evidence type="ECO:0000313" key="3">
    <source>
        <dbReference type="Proteomes" id="UP000807469"/>
    </source>
</evidence>
<organism evidence="2 3">
    <name type="scientific">Pholiota conissans</name>
    <dbReference type="NCBI Taxonomy" id="109636"/>
    <lineage>
        <taxon>Eukaryota</taxon>
        <taxon>Fungi</taxon>
        <taxon>Dikarya</taxon>
        <taxon>Basidiomycota</taxon>
        <taxon>Agaricomycotina</taxon>
        <taxon>Agaricomycetes</taxon>
        <taxon>Agaricomycetidae</taxon>
        <taxon>Agaricales</taxon>
        <taxon>Agaricineae</taxon>
        <taxon>Strophariaceae</taxon>
        <taxon>Pholiota</taxon>
    </lineage>
</organism>
<dbReference type="EMBL" id="MU155157">
    <property type="protein sequence ID" value="KAF9483173.1"/>
    <property type="molecule type" value="Genomic_DNA"/>
</dbReference>